<dbReference type="PROSITE" id="PS50126">
    <property type="entry name" value="S1"/>
    <property type="match status" value="1"/>
</dbReference>
<dbReference type="InterPro" id="IPR003029">
    <property type="entry name" value="S1_domain"/>
</dbReference>
<keyword evidence="7" id="KW-0539">Nucleus</keyword>
<dbReference type="InterPro" id="IPR014001">
    <property type="entry name" value="Helicase_ATP-bd"/>
</dbReference>
<evidence type="ECO:0000259" key="10">
    <source>
        <dbReference type="PROSITE" id="PS50126"/>
    </source>
</evidence>
<dbReference type="InterPro" id="IPR007502">
    <property type="entry name" value="Helicase-assoc_dom"/>
</dbReference>
<dbReference type="PANTHER" id="PTHR18934:SF85">
    <property type="entry name" value="ATP-DEPENDENT RNA HELICASE DHX8"/>
    <property type="match status" value="1"/>
</dbReference>
<dbReference type="InterPro" id="IPR011709">
    <property type="entry name" value="DEAD-box_helicase_OB_fold"/>
</dbReference>
<evidence type="ECO:0000313" key="13">
    <source>
        <dbReference type="Proteomes" id="UP000824890"/>
    </source>
</evidence>
<dbReference type="Pfam" id="PF00575">
    <property type="entry name" value="S1"/>
    <property type="match status" value="1"/>
</dbReference>
<comment type="caution">
    <text evidence="12">The sequence shown here is derived from an EMBL/GenBank/DDBJ whole genome shotgun (WGS) entry which is preliminary data.</text>
</comment>
<dbReference type="PANTHER" id="PTHR18934">
    <property type="entry name" value="ATP-DEPENDENT RNA HELICASE"/>
    <property type="match status" value="1"/>
</dbReference>
<proteinExistence type="predicted"/>
<dbReference type="SMART" id="SM00316">
    <property type="entry name" value="S1"/>
    <property type="match status" value="1"/>
</dbReference>
<dbReference type="Pfam" id="PF21010">
    <property type="entry name" value="HA2_C"/>
    <property type="match status" value="1"/>
</dbReference>
<dbReference type="Pfam" id="PF04408">
    <property type="entry name" value="WHD_HA2"/>
    <property type="match status" value="1"/>
</dbReference>
<gene>
    <name evidence="12" type="ORF">HID58_029814</name>
</gene>
<dbReference type="InterPro" id="IPR011545">
    <property type="entry name" value="DEAD/DEAH_box_helicase_dom"/>
</dbReference>
<dbReference type="InterPro" id="IPR002464">
    <property type="entry name" value="DNA/RNA_helicase_DEAH_CS"/>
</dbReference>
<dbReference type="SMART" id="SM00487">
    <property type="entry name" value="DEXDc"/>
    <property type="match status" value="1"/>
</dbReference>
<dbReference type="Proteomes" id="UP000824890">
    <property type="component" value="Unassembled WGS sequence"/>
</dbReference>
<keyword evidence="5" id="KW-0067">ATP-binding</keyword>
<evidence type="ECO:0000313" key="12">
    <source>
        <dbReference type="EMBL" id="KAH0915368.1"/>
    </source>
</evidence>
<keyword evidence="2" id="KW-0547">Nucleotide-binding</keyword>
<dbReference type="Gene3D" id="2.40.50.140">
    <property type="entry name" value="Nucleic acid-binding proteins"/>
    <property type="match status" value="1"/>
</dbReference>
<dbReference type="InterPro" id="IPR049588">
    <property type="entry name" value="DHX8_GH2-like"/>
</dbReference>
<dbReference type="InterPro" id="IPR012340">
    <property type="entry name" value="NA-bd_OB-fold"/>
</dbReference>
<comment type="catalytic activity">
    <reaction evidence="8">
        <text>ATP + H2O = ADP + phosphate + H(+)</text>
        <dbReference type="Rhea" id="RHEA:13065"/>
        <dbReference type="ChEBI" id="CHEBI:15377"/>
        <dbReference type="ChEBI" id="CHEBI:15378"/>
        <dbReference type="ChEBI" id="CHEBI:30616"/>
        <dbReference type="ChEBI" id="CHEBI:43474"/>
        <dbReference type="ChEBI" id="CHEBI:456216"/>
        <dbReference type="EC" id="3.6.4.13"/>
    </reaction>
</comment>
<feature type="domain" description="S1 motif" evidence="10">
    <location>
        <begin position="121"/>
        <end position="198"/>
    </location>
</feature>
<name>A0ABQ8CFS6_BRANA</name>
<dbReference type="SMART" id="SM00847">
    <property type="entry name" value="HA2"/>
    <property type="match status" value="1"/>
</dbReference>
<keyword evidence="3" id="KW-0378">Hydrolase</keyword>
<dbReference type="PROSITE" id="PS00690">
    <property type="entry name" value="DEAH_ATP_HELICASE"/>
    <property type="match status" value="1"/>
</dbReference>
<evidence type="ECO:0000256" key="9">
    <source>
        <dbReference type="SAM" id="MobiDB-lite"/>
    </source>
</evidence>
<feature type="region of interest" description="Disordered" evidence="9">
    <location>
        <begin position="80"/>
        <end position="115"/>
    </location>
</feature>
<evidence type="ECO:0000256" key="3">
    <source>
        <dbReference type="ARBA" id="ARBA00022801"/>
    </source>
</evidence>
<feature type="domain" description="Helicase ATP-binding" evidence="11">
    <location>
        <begin position="386"/>
        <end position="549"/>
    </location>
</feature>
<evidence type="ECO:0000256" key="6">
    <source>
        <dbReference type="ARBA" id="ARBA00023187"/>
    </source>
</evidence>
<evidence type="ECO:0000256" key="4">
    <source>
        <dbReference type="ARBA" id="ARBA00022806"/>
    </source>
</evidence>
<organism evidence="12 13">
    <name type="scientific">Brassica napus</name>
    <name type="common">Rape</name>
    <dbReference type="NCBI Taxonomy" id="3708"/>
    <lineage>
        <taxon>Eukaryota</taxon>
        <taxon>Viridiplantae</taxon>
        <taxon>Streptophyta</taxon>
        <taxon>Embryophyta</taxon>
        <taxon>Tracheophyta</taxon>
        <taxon>Spermatophyta</taxon>
        <taxon>Magnoliopsida</taxon>
        <taxon>eudicotyledons</taxon>
        <taxon>Gunneridae</taxon>
        <taxon>Pentapetalae</taxon>
        <taxon>rosids</taxon>
        <taxon>malvids</taxon>
        <taxon>Brassicales</taxon>
        <taxon>Brassicaceae</taxon>
        <taxon>Brassiceae</taxon>
        <taxon>Brassica</taxon>
    </lineage>
</organism>
<dbReference type="Gene3D" id="3.40.50.300">
    <property type="entry name" value="P-loop containing nucleotide triphosphate hydrolases"/>
    <property type="match status" value="1"/>
</dbReference>
<dbReference type="InterPro" id="IPR048333">
    <property type="entry name" value="HA2_WH"/>
</dbReference>
<dbReference type="Pfam" id="PF07717">
    <property type="entry name" value="OB_NTP_bind"/>
    <property type="match status" value="1"/>
</dbReference>
<dbReference type="SUPFAM" id="SSF52540">
    <property type="entry name" value="P-loop containing nucleoside triphosphate hydrolases"/>
    <property type="match status" value="1"/>
</dbReference>
<keyword evidence="4" id="KW-0347">Helicase</keyword>
<dbReference type="InterPro" id="IPR049621">
    <property type="entry name" value="S1_DHX8_helicase"/>
</dbReference>
<dbReference type="PROSITE" id="PS51192">
    <property type="entry name" value="HELICASE_ATP_BIND_1"/>
    <property type="match status" value="1"/>
</dbReference>
<reference evidence="12 13" key="1">
    <citation type="submission" date="2021-05" db="EMBL/GenBank/DDBJ databases">
        <title>Genome Assembly of Synthetic Allotetraploid Brassica napus Reveals Homoeologous Exchanges between Subgenomes.</title>
        <authorList>
            <person name="Davis J.T."/>
        </authorList>
    </citation>
    <scope>NUCLEOTIDE SEQUENCE [LARGE SCALE GENOMIC DNA]</scope>
    <source>
        <strain evidence="13">cv. Da-Ae</strain>
        <tissue evidence="12">Seedling</tissue>
    </source>
</reference>
<dbReference type="InterPro" id="IPR027417">
    <property type="entry name" value="P-loop_NTPase"/>
</dbReference>
<evidence type="ECO:0000256" key="7">
    <source>
        <dbReference type="ARBA" id="ARBA00023242"/>
    </source>
</evidence>
<dbReference type="Pfam" id="PF00270">
    <property type="entry name" value="DEAD"/>
    <property type="match status" value="1"/>
</dbReference>
<keyword evidence="13" id="KW-1185">Reference proteome</keyword>
<dbReference type="EC" id="3.6.4.13" evidence="1"/>
<evidence type="ECO:0000256" key="2">
    <source>
        <dbReference type="ARBA" id="ARBA00022741"/>
    </source>
</evidence>
<dbReference type="CDD" id="cd05684">
    <property type="entry name" value="S1_DHX8_helicase"/>
    <property type="match status" value="1"/>
</dbReference>
<keyword evidence="6" id="KW-0508">mRNA splicing</keyword>
<evidence type="ECO:0000256" key="8">
    <source>
        <dbReference type="ARBA" id="ARBA00047984"/>
    </source>
</evidence>
<evidence type="ECO:0000259" key="11">
    <source>
        <dbReference type="PROSITE" id="PS51192"/>
    </source>
</evidence>
<accession>A0ABQ8CFS6</accession>
<sequence>MEKLKHLSLVSNICNELETHVGVVEPKDLAEYIIHLGRNSDTADELDKKLKKDDAELPDYFVRSLLTVIHGIYPPKSEEKGRFKEEIEREAQREEGRDRGGRSGGDRYRRGRSRDREPELYQVYKGRVSRVMESGCFVQFDRFRGKEGLVHVSQMGAEESLVKRDMQVYVKVLSGGAKYSLSMKDVDQNTGRVLNKPRRSNPSFRTKDTIRILEEERPSRRRPLKKKMSSPERWEAKQIIASGALKATDFPEYDEEDGDGMFYQEEGAEEELEIEMNEEEPAFLQGHSADMSPVKIFRNPQGSLSRAAALQSALTKEKREMRDQQQRKMLDSIPKDLNRVGLSAYDMPEWKKDAFGNTPTLGQRSKLSIQEQRESLPIYKLKTELIQAVHDNQVLVVIGETGSGKTTQVTQYLAEAGYTTKGKIGCTQPRRVAATSVAKRVAEEFGCRLGEEVGYAIRFEDCTGPDTVIKYMTDGMLLREILVDENLSQYSVVMLDEAHERTINTDVLFGLLKKLLKRRLDLRLIVTSATLDAEKFSGALPSEMQSRIFDPPPPGIGNAESWACWSYWSWEMLPSLHEERIPYYHNEMPPTSIPEIQRINLGTTTLTMKAMGINDLLSFDFMDPPQPQALISAMEQLYSLGALDEEGLLTNLGRKMAEFPLEPPLSKMLLASVDLGCSDEILTMIAMIQTDNVFYRPREKQAQADQKRAKFFQPEGDHFTLLAVYEAWKAKNFSGPWCSENFIQSRSLRRAQDVRKQLLSIMDKHKLDVVSAGKNFTKIRKAITAGFFFHGARKDPQEGYRTLVENQPVYIHPGSALFQRQPDWVIYHDLVMTTKEYMRQVTVIDPRWLVELAPRFFKVADPTHMSKRKRQERIEPLYDRYHEPNSWRLSKRRG</sequence>
<keyword evidence="6" id="KW-0507">mRNA processing</keyword>
<dbReference type="Gene3D" id="1.20.120.1080">
    <property type="match status" value="1"/>
</dbReference>
<evidence type="ECO:0000256" key="5">
    <source>
        <dbReference type="ARBA" id="ARBA00022840"/>
    </source>
</evidence>
<dbReference type="EMBL" id="JAGKQM010000008">
    <property type="protein sequence ID" value="KAH0915368.1"/>
    <property type="molecule type" value="Genomic_DNA"/>
</dbReference>
<dbReference type="CDD" id="cd21691">
    <property type="entry name" value="GH2-like_DHX8"/>
    <property type="match status" value="1"/>
</dbReference>
<dbReference type="SUPFAM" id="SSF50249">
    <property type="entry name" value="Nucleic acid-binding proteins"/>
    <property type="match status" value="1"/>
</dbReference>
<evidence type="ECO:0000256" key="1">
    <source>
        <dbReference type="ARBA" id="ARBA00012552"/>
    </source>
</evidence>
<protein>
    <recommendedName>
        <fullName evidence="1">RNA helicase</fullName>
        <ecNumber evidence="1">3.6.4.13</ecNumber>
    </recommendedName>
</protein>